<dbReference type="SMART" id="SM00066">
    <property type="entry name" value="GAL4"/>
    <property type="match status" value="1"/>
</dbReference>
<comment type="similarity">
    <text evidence="8">Belongs to the xlnR/xlr1 family.</text>
</comment>
<dbReference type="Gene3D" id="4.10.240.10">
    <property type="entry name" value="Zn(2)-C6 fungal-type DNA-binding domain"/>
    <property type="match status" value="1"/>
</dbReference>
<accession>A0A364MZZ3</accession>
<dbReference type="STRING" id="183478.A0A364MZZ3"/>
<comment type="caution">
    <text evidence="12">The sequence shown here is derived from an EMBL/GenBank/DDBJ whole genome shotgun (WGS) entry which is preliminary data.</text>
</comment>
<evidence type="ECO:0000256" key="7">
    <source>
        <dbReference type="ARBA" id="ARBA00023242"/>
    </source>
</evidence>
<dbReference type="FunFam" id="4.10.240.10:FF:000004">
    <property type="entry name" value="Xylanolytic transcriptional activator XlnR"/>
    <property type="match status" value="1"/>
</dbReference>
<dbReference type="InterPro" id="IPR001138">
    <property type="entry name" value="Zn2Cys6_DnaBD"/>
</dbReference>
<evidence type="ECO:0000256" key="4">
    <source>
        <dbReference type="ARBA" id="ARBA00023125"/>
    </source>
</evidence>
<dbReference type="Pfam" id="PF04082">
    <property type="entry name" value="Fungal_trans"/>
    <property type="match status" value="1"/>
</dbReference>
<dbReference type="PANTHER" id="PTHR47663">
    <property type="entry name" value="XYLANOLYTIC TRANSCRIPTIONAL ACTIVATOR XLNR-RELATED"/>
    <property type="match status" value="1"/>
</dbReference>
<feature type="transmembrane region" description="Helical" evidence="10">
    <location>
        <begin position="831"/>
        <end position="851"/>
    </location>
</feature>
<dbReference type="CDD" id="cd12148">
    <property type="entry name" value="fungal_TF_MHR"/>
    <property type="match status" value="1"/>
</dbReference>
<keyword evidence="5" id="KW-0010">Activator</keyword>
<protein>
    <submittedName>
        <fullName evidence="12">Xylanolytic transcriptional activator</fullName>
    </submittedName>
</protein>
<feature type="region of interest" description="Disordered" evidence="9">
    <location>
        <begin position="732"/>
        <end position="751"/>
    </location>
</feature>
<evidence type="ECO:0000256" key="10">
    <source>
        <dbReference type="SAM" id="Phobius"/>
    </source>
</evidence>
<dbReference type="InterPro" id="IPR051439">
    <property type="entry name" value="XlnR/Xlr1"/>
</dbReference>
<keyword evidence="13" id="KW-1185">Reference proteome</keyword>
<evidence type="ECO:0000313" key="13">
    <source>
        <dbReference type="Proteomes" id="UP000249619"/>
    </source>
</evidence>
<dbReference type="PROSITE" id="PS50048">
    <property type="entry name" value="ZN2_CY6_FUNGAL_2"/>
    <property type="match status" value="1"/>
</dbReference>
<dbReference type="CDD" id="cd00067">
    <property type="entry name" value="GAL4"/>
    <property type="match status" value="1"/>
</dbReference>
<dbReference type="GO" id="GO:0003677">
    <property type="term" value="F:DNA binding"/>
    <property type="evidence" value="ECO:0007669"/>
    <property type="project" value="UniProtKB-KW"/>
</dbReference>
<dbReference type="GO" id="GO:0000981">
    <property type="term" value="F:DNA-binding transcription factor activity, RNA polymerase II-specific"/>
    <property type="evidence" value="ECO:0007669"/>
    <property type="project" value="InterPro"/>
</dbReference>
<feature type="region of interest" description="Disordered" evidence="9">
    <location>
        <begin position="127"/>
        <end position="201"/>
    </location>
</feature>
<name>A0A364MZZ3_STELY</name>
<keyword evidence="10" id="KW-0812">Transmembrane</keyword>
<evidence type="ECO:0000256" key="2">
    <source>
        <dbReference type="ARBA" id="ARBA00022833"/>
    </source>
</evidence>
<evidence type="ECO:0000256" key="3">
    <source>
        <dbReference type="ARBA" id="ARBA00023015"/>
    </source>
</evidence>
<organism evidence="12 13">
    <name type="scientific">Stemphylium lycopersici</name>
    <name type="common">Tomato gray leaf spot disease fungus</name>
    <name type="synonym">Thyrospora lycopersici</name>
    <dbReference type="NCBI Taxonomy" id="183478"/>
    <lineage>
        <taxon>Eukaryota</taxon>
        <taxon>Fungi</taxon>
        <taxon>Dikarya</taxon>
        <taxon>Ascomycota</taxon>
        <taxon>Pezizomycotina</taxon>
        <taxon>Dothideomycetes</taxon>
        <taxon>Pleosporomycetidae</taxon>
        <taxon>Pleosporales</taxon>
        <taxon>Pleosporineae</taxon>
        <taxon>Pleosporaceae</taxon>
        <taxon>Stemphylium</taxon>
    </lineage>
</organism>
<dbReference type="InterPro" id="IPR007219">
    <property type="entry name" value="XnlR_reg_dom"/>
</dbReference>
<keyword evidence="7" id="KW-0539">Nucleus</keyword>
<keyword evidence="3" id="KW-0805">Transcription regulation</keyword>
<keyword evidence="4" id="KW-0238">DNA-binding</keyword>
<dbReference type="GO" id="GO:0006351">
    <property type="term" value="P:DNA-templated transcription"/>
    <property type="evidence" value="ECO:0007669"/>
    <property type="project" value="InterPro"/>
</dbReference>
<evidence type="ECO:0000259" key="11">
    <source>
        <dbReference type="PROSITE" id="PS50048"/>
    </source>
</evidence>
<dbReference type="PANTHER" id="PTHR47663:SF1">
    <property type="entry name" value="XYLANOLYTIC TRANSCRIPTIONAL ACTIVATOR XLNR-RELATED"/>
    <property type="match status" value="1"/>
</dbReference>
<dbReference type="SUPFAM" id="SSF57701">
    <property type="entry name" value="Zn2/Cys6 DNA-binding domain"/>
    <property type="match status" value="1"/>
</dbReference>
<dbReference type="SMART" id="SM00906">
    <property type="entry name" value="Fungal_trans"/>
    <property type="match status" value="1"/>
</dbReference>
<keyword evidence="1" id="KW-0479">Metal-binding</keyword>
<sequence length="921" mass="101821">MGEHQHHHLAAQHMGQSSLDSLAHTSQYAALQYHQNRHVLPIGKAIVKPHRLPYAGGPLAPRNQREMLHERSGRGNSTSGPVRRRISRACDQCNQLRTKCDGRQSCAHCIEFGLTCEYIRERKKRGKASRKDIAQQQAAAAAGDGAPKSGDSSTTQSPDKAAESAQGSSPKLAEGQRSLPELPGRSASITTTRPEMDSAPIYQSRTMSLSAIDAIPEGDIHHQMGDGMQSMQPMQPPRIQTQGLPMHHPMSEYTSMEEYHRNLTYQSPLQMMQPGMHSVVPAHGHGVEYSDSPYSMMSPQSAHAQAQPSNFRLPEEHANMGYMTQSPVGGSPGWMLPSPSTTMYSGAPHQSHTQQLRYPVLQPLVPHLGNVMPISLACDLLELYFESSSSAFMQPVSPYVLGYVFRKRSFLRTNNPRRCSPALLASILWIGCLTSESPYLSSSPSARSQLSEKLINLTISLLKPLVHQTTGGPDTGPTTFNNGDLVDGVTMGGYGMPSRDSEIGLPGAPGGLDDVATYMHLAIVISASEYKAASLRWWNAAWSLARELKLGKEVPVTPPPEPNDENVPRDLNAEHMSGAYPTIQHSPGDYTEEQREERRRIWWLLFTVDRHLALCYNRPLSLLDVECSGLLQPLDDSVWQSGEFFEDSAQSFSDSTFRRRGPAFECTGHSIFGFFLPLMTILGEITDLYHARNHPRFGTKTDWDHYAVEISKQLVAYGQSLQELRNRAVHDANAETQQESVHPGTPSARSVNSSVSKAQEALMHAKIVEAYGTHVMHTLHILLNGKWDPISLLDDNDLWISSQSFVKATGHAVSAADALNDVLELDPDLSFMPFFFGIYLLQGSFLLLLIADKLQGEASSNIVRACEVIVRAHEACIVTLNTEYQQVRGRGMDEHAELAQQRRREMLSLYRWSGDGTGLAL</sequence>
<dbReference type="AlphaFoldDB" id="A0A364MZZ3"/>
<dbReference type="InterPro" id="IPR036864">
    <property type="entry name" value="Zn2-C6_fun-type_DNA-bd_sf"/>
</dbReference>
<dbReference type="EMBL" id="QGDH01000088">
    <property type="protein sequence ID" value="RAR08280.1"/>
    <property type="molecule type" value="Genomic_DNA"/>
</dbReference>
<dbReference type="OrthoDB" id="5365785at2759"/>
<keyword evidence="6" id="KW-0804">Transcription</keyword>
<evidence type="ECO:0000256" key="1">
    <source>
        <dbReference type="ARBA" id="ARBA00022723"/>
    </source>
</evidence>
<evidence type="ECO:0000256" key="6">
    <source>
        <dbReference type="ARBA" id="ARBA00023163"/>
    </source>
</evidence>
<feature type="domain" description="Zn(2)-C6 fungal-type" evidence="11">
    <location>
        <begin position="89"/>
        <end position="118"/>
    </location>
</feature>
<keyword evidence="10" id="KW-0472">Membrane</keyword>
<keyword evidence="10" id="KW-1133">Transmembrane helix</keyword>
<evidence type="ECO:0000256" key="9">
    <source>
        <dbReference type="SAM" id="MobiDB-lite"/>
    </source>
</evidence>
<evidence type="ECO:0000256" key="8">
    <source>
        <dbReference type="ARBA" id="ARBA00037990"/>
    </source>
</evidence>
<dbReference type="GO" id="GO:0008270">
    <property type="term" value="F:zinc ion binding"/>
    <property type="evidence" value="ECO:0007669"/>
    <property type="project" value="InterPro"/>
</dbReference>
<dbReference type="Pfam" id="PF00172">
    <property type="entry name" value="Zn_clus"/>
    <property type="match status" value="1"/>
</dbReference>
<evidence type="ECO:0000256" key="5">
    <source>
        <dbReference type="ARBA" id="ARBA00023159"/>
    </source>
</evidence>
<evidence type="ECO:0000313" key="12">
    <source>
        <dbReference type="EMBL" id="RAR08280.1"/>
    </source>
</evidence>
<dbReference type="Proteomes" id="UP000249619">
    <property type="component" value="Unassembled WGS sequence"/>
</dbReference>
<keyword evidence="2" id="KW-0862">Zinc</keyword>
<gene>
    <name evidence="12" type="ORF">DDE83_006040</name>
</gene>
<proteinExistence type="inferred from homology"/>
<reference evidence="13" key="1">
    <citation type="submission" date="2018-05" db="EMBL/GenBank/DDBJ databases">
        <title>Draft genome sequence of Stemphylium lycopersici strain CIDEFI 213.</title>
        <authorList>
            <person name="Medina R."/>
            <person name="Franco M.E.E."/>
            <person name="Lucentini C.G."/>
            <person name="Saparrat M.C.N."/>
            <person name="Balatti P.A."/>
        </authorList>
    </citation>
    <scope>NUCLEOTIDE SEQUENCE [LARGE SCALE GENOMIC DNA]</scope>
    <source>
        <strain evidence="13">CIDEFI 213</strain>
    </source>
</reference>